<evidence type="ECO:0000313" key="2">
    <source>
        <dbReference type="Proteomes" id="UP000265520"/>
    </source>
</evidence>
<comment type="caution">
    <text evidence="1">The sequence shown here is derived from an EMBL/GenBank/DDBJ whole genome shotgun (WGS) entry which is preliminary data.</text>
</comment>
<organism evidence="1 2">
    <name type="scientific">Trifolium medium</name>
    <dbReference type="NCBI Taxonomy" id="97028"/>
    <lineage>
        <taxon>Eukaryota</taxon>
        <taxon>Viridiplantae</taxon>
        <taxon>Streptophyta</taxon>
        <taxon>Embryophyta</taxon>
        <taxon>Tracheophyta</taxon>
        <taxon>Spermatophyta</taxon>
        <taxon>Magnoliopsida</taxon>
        <taxon>eudicotyledons</taxon>
        <taxon>Gunneridae</taxon>
        <taxon>Pentapetalae</taxon>
        <taxon>rosids</taxon>
        <taxon>fabids</taxon>
        <taxon>Fabales</taxon>
        <taxon>Fabaceae</taxon>
        <taxon>Papilionoideae</taxon>
        <taxon>50 kb inversion clade</taxon>
        <taxon>NPAAA clade</taxon>
        <taxon>Hologalegina</taxon>
        <taxon>IRL clade</taxon>
        <taxon>Trifolieae</taxon>
        <taxon>Trifolium</taxon>
    </lineage>
</organism>
<dbReference type="EMBL" id="LXQA010089317">
    <property type="protein sequence ID" value="MCI13717.1"/>
    <property type="molecule type" value="Genomic_DNA"/>
</dbReference>
<dbReference type="AlphaFoldDB" id="A0A392PPZ9"/>
<sequence>MGLTLLLQEFDLEIKDKKGVENVVTDHLSRLSNPKVTAKEKTIKAKFPDEQLLAISEILWFGDMANFKASG</sequence>
<feature type="non-terminal residue" evidence="1">
    <location>
        <position position="71"/>
    </location>
</feature>
<accession>A0A392PPZ9</accession>
<keyword evidence="2" id="KW-1185">Reference proteome</keyword>
<proteinExistence type="predicted"/>
<dbReference type="Proteomes" id="UP000265520">
    <property type="component" value="Unassembled WGS sequence"/>
</dbReference>
<name>A0A392PPZ9_9FABA</name>
<reference evidence="1 2" key="1">
    <citation type="journal article" date="2018" name="Front. Plant Sci.">
        <title>Red Clover (Trifolium pratense) and Zigzag Clover (T. medium) - A Picture of Genomic Similarities and Differences.</title>
        <authorList>
            <person name="Dluhosova J."/>
            <person name="Istvanek J."/>
            <person name="Nedelnik J."/>
            <person name="Repkova J."/>
        </authorList>
    </citation>
    <scope>NUCLEOTIDE SEQUENCE [LARGE SCALE GENOMIC DNA]</scope>
    <source>
        <strain evidence="2">cv. 10/8</strain>
        <tissue evidence="1">Leaf</tissue>
    </source>
</reference>
<protein>
    <submittedName>
        <fullName evidence="1">Uncharacterized protein</fullName>
    </submittedName>
</protein>
<evidence type="ECO:0000313" key="1">
    <source>
        <dbReference type="EMBL" id="MCI13717.1"/>
    </source>
</evidence>